<dbReference type="Proteomes" id="UP000000787">
    <property type="component" value="Chromosome"/>
</dbReference>
<accession>A9B6Z5</accession>
<name>A9B6Z5_HERA2</name>
<dbReference type="InterPro" id="IPR001940">
    <property type="entry name" value="Peptidase_S1C"/>
</dbReference>
<dbReference type="BioCyc" id="HAUR316274:GHYA-3261-MONOMER"/>
<dbReference type="PRINTS" id="PR00834">
    <property type="entry name" value="PROTEASES2C"/>
</dbReference>
<evidence type="ECO:0000313" key="6">
    <source>
        <dbReference type="EMBL" id="ABX05863.1"/>
    </source>
</evidence>
<protein>
    <submittedName>
        <fullName evidence="6">2-alkenal reductase</fullName>
        <ecNumber evidence="6">1.3.1.74</ecNumber>
    </submittedName>
</protein>
<proteinExistence type="inferred from homology"/>
<evidence type="ECO:0000256" key="3">
    <source>
        <dbReference type="ARBA" id="ARBA00022801"/>
    </source>
</evidence>
<dbReference type="SUPFAM" id="SSF50156">
    <property type="entry name" value="PDZ domain-like"/>
    <property type="match status" value="1"/>
</dbReference>
<evidence type="ECO:0000256" key="2">
    <source>
        <dbReference type="ARBA" id="ARBA00022670"/>
    </source>
</evidence>
<dbReference type="Pfam" id="PF13365">
    <property type="entry name" value="Trypsin_2"/>
    <property type="match status" value="1"/>
</dbReference>
<dbReference type="SMART" id="SM00228">
    <property type="entry name" value="PDZ"/>
    <property type="match status" value="1"/>
</dbReference>
<sequence length="403" mass="41660">MKQRSMRILIPAFLIPLGLCIVASLLIWIFAPANDAAGESSNNDSTLSVAPTTAPVSALSEAPGNGLSDEQARIDLYKRVGPAVVSIDTEVTGEGSEAATGEALGSGFLVDDQGHIATNNHVIEGATRIFVTFADGRQVPATLRGTDEDNDIAVIKVDAAAVSKIAPMVFGNSREVQVGQDTIAIGNPFGLQNTMTLGIVSAVEGRSLPGRTLANGGQFRISRIIQTDAAINPGNSGGPLLNSKGEVIGINTAIRVSDPTAAPAFAGVGYAVPANTVKVIVEDLIKTGKHDSAYLGVSMLTISAQLAQELKLPVSQGALVTNVVVDGPADQAGIRLGTTSIEVDGAALIIDSDIVTAFNGETIRSSDDLIAHINDSRVGDKVILTIIRGDEEQTIEVTLGARP</sequence>
<comment type="similarity">
    <text evidence="1">Belongs to the peptidase S1C family.</text>
</comment>
<gene>
    <name evidence="6" type="ordered locus">Haur_3226</name>
</gene>
<reference evidence="6 7" key="1">
    <citation type="journal article" date="2011" name="Stand. Genomic Sci.">
        <title>Complete genome sequence of the filamentous gliding predatory bacterium Herpetosiphon aurantiacus type strain (114-95(T)).</title>
        <authorList>
            <person name="Kiss H."/>
            <person name="Nett M."/>
            <person name="Domin N."/>
            <person name="Martin K."/>
            <person name="Maresca J.A."/>
            <person name="Copeland A."/>
            <person name="Lapidus A."/>
            <person name="Lucas S."/>
            <person name="Berry K.W."/>
            <person name="Glavina Del Rio T."/>
            <person name="Dalin E."/>
            <person name="Tice H."/>
            <person name="Pitluck S."/>
            <person name="Richardson P."/>
            <person name="Bruce D."/>
            <person name="Goodwin L."/>
            <person name="Han C."/>
            <person name="Detter J.C."/>
            <person name="Schmutz J."/>
            <person name="Brettin T."/>
            <person name="Land M."/>
            <person name="Hauser L."/>
            <person name="Kyrpides N.C."/>
            <person name="Ivanova N."/>
            <person name="Goker M."/>
            <person name="Woyke T."/>
            <person name="Klenk H.P."/>
            <person name="Bryant D.A."/>
        </authorList>
    </citation>
    <scope>NUCLEOTIDE SEQUENCE [LARGE SCALE GENOMIC DNA]</scope>
    <source>
        <strain evidence="7">ATCC 23779 / DSM 785 / 114-95</strain>
    </source>
</reference>
<dbReference type="PANTHER" id="PTHR43343">
    <property type="entry name" value="PEPTIDASE S12"/>
    <property type="match status" value="1"/>
</dbReference>
<keyword evidence="6" id="KW-0560">Oxidoreductase</keyword>
<evidence type="ECO:0000313" key="7">
    <source>
        <dbReference type="Proteomes" id="UP000000787"/>
    </source>
</evidence>
<dbReference type="Gene3D" id="2.30.42.10">
    <property type="match status" value="1"/>
</dbReference>
<feature type="transmembrane region" description="Helical" evidence="4">
    <location>
        <begin position="12"/>
        <end position="31"/>
    </location>
</feature>
<organism evidence="6 7">
    <name type="scientific">Herpetosiphon aurantiacus (strain ATCC 23779 / DSM 785 / 114-95)</name>
    <dbReference type="NCBI Taxonomy" id="316274"/>
    <lineage>
        <taxon>Bacteria</taxon>
        <taxon>Bacillati</taxon>
        <taxon>Chloroflexota</taxon>
        <taxon>Chloroflexia</taxon>
        <taxon>Herpetosiphonales</taxon>
        <taxon>Herpetosiphonaceae</taxon>
        <taxon>Herpetosiphon</taxon>
    </lineage>
</organism>
<dbReference type="AlphaFoldDB" id="A9B6Z5"/>
<dbReference type="InterPro" id="IPR009003">
    <property type="entry name" value="Peptidase_S1_PA"/>
</dbReference>
<dbReference type="SUPFAM" id="SSF50494">
    <property type="entry name" value="Trypsin-like serine proteases"/>
    <property type="match status" value="1"/>
</dbReference>
<dbReference type="PANTHER" id="PTHR43343:SF3">
    <property type="entry name" value="PROTEASE DO-LIKE 8, CHLOROPLASTIC"/>
    <property type="match status" value="1"/>
</dbReference>
<dbReference type="InParanoid" id="A9B6Z5"/>
<dbReference type="PROSITE" id="PS50106">
    <property type="entry name" value="PDZ"/>
    <property type="match status" value="1"/>
</dbReference>
<dbReference type="EC" id="1.3.1.74" evidence="6"/>
<keyword evidence="4" id="KW-0812">Transmembrane</keyword>
<dbReference type="Gene3D" id="2.40.10.10">
    <property type="entry name" value="Trypsin-like serine proteases"/>
    <property type="match status" value="2"/>
</dbReference>
<dbReference type="InterPro" id="IPR043504">
    <property type="entry name" value="Peptidase_S1_PA_chymotrypsin"/>
</dbReference>
<dbReference type="GO" id="GO:0032440">
    <property type="term" value="F:2-alkenal reductase [NAD(P)H] activity"/>
    <property type="evidence" value="ECO:0007669"/>
    <property type="project" value="UniProtKB-EC"/>
</dbReference>
<feature type="domain" description="PDZ" evidence="5">
    <location>
        <begin position="284"/>
        <end position="348"/>
    </location>
</feature>
<dbReference type="InterPro" id="IPR001478">
    <property type="entry name" value="PDZ"/>
</dbReference>
<dbReference type="InterPro" id="IPR036034">
    <property type="entry name" value="PDZ_sf"/>
</dbReference>
<dbReference type="STRING" id="316274.Haur_3226"/>
<dbReference type="InterPro" id="IPR051201">
    <property type="entry name" value="Chloro_Bact_Ser_Proteases"/>
</dbReference>
<keyword evidence="3" id="KW-0378">Hydrolase</keyword>
<dbReference type="HOGENOM" id="CLU_020120_2_0_0"/>
<keyword evidence="4" id="KW-0472">Membrane</keyword>
<dbReference type="KEGG" id="hau:Haur_3226"/>
<evidence type="ECO:0000256" key="4">
    <source>
        <dbReference type="SAM" id="Phobius"/>
    </source>
</evidence>
<keyword evidence="4" id="KW-1133">Transmembrane helix</keyword>
<dbReference type="EMBL" id="CP000875">
    <property type="protein sequence ID" value="ABX05863.1"/>
    <property type="molecule type" value="Genomic_DNA"/>
</dbReference>
<dbReference type="GO" id="GO:0004252">
    <property type="term" value="F:serine-type endopeptidase activity"/>
    <property type="evidence" value="ECO:0007669"/>
    <property type="project" value="InterPro"/>
</dbReference>
<dbReference type="Pfam" id="PF13180">
    <property type="entry name" value="PDZ_2"/>
    <property type="match status" value="1"/>
</dbReference>
<keyword evidence="2" id="KW-0645">Protease</keyword>
<dbReference type="eggNOG" id="COG0265">
    <property type="taxonomic scope" value="Bacteria"/>
</dbReference>
<evidence type="ECO:0000256" key="1">
    <source>
        <dbReference type="ARBA" id="ARBA00010541"/>
    </source>
</evidence>
<dbReference type="GO" id="GO:0006508">
    <property type="term" value="P:proteolysis"/>
    <property type="evidence" value="ECO:0007669"/>
    <property type="project" value="UniProtKB-KW"/>
</dbReference>
<keyword evidence="7" id="KW-1185">Reference proteome</keyword>
<evidence type="ECO:0000259" key="5">
    <source>
        <dbReference type="PROSITE" id="PS50106"/>
    </source>
</evidence>